<comment type="subcellular location">
    <subcellularLocation>
        <location evidence="1">Membrane</location>
        <topology evidence="1">Multi-pass membrane protein</topology>
    </subcellularLocation>
</comment>
<proteinExistence type="predicted"/>
<keyword evidence="2 6" id="KW-0812">Transmembrane</keyword>
<dbReference type="KEGG" id="lal:AT746_11815"/>
<organism evidence="10 11">
    <name type="scientific">Lacimicrobium alkaliphilum</name>
    <dbReference type="NCBI Taxonomy" id="1526571"/>
    <lineage>
        <taxon>Bacteria</taxon>
        <taxon>Pseudomonadati</taxon>
        <taxon>Pseudomonadota</taxon>
        <taxon>Gammaproteobacteria</taxon>
        <taxon>Alteromonadales</taxon>
        <taxon>Alteromonadaceae</taxon>
        <taxon>Lacimicrobium</taxon>
    </lineage>
</organism>
<dbReference type="GO" id="GO:0045454">
    <property type="term" value="P:cell redox homeostasis"/>
    <property type="evidence" value="ECO:0007669"/>
    <property type="project" value="TreeGrafter"/>
</dbReference>
<dbReference type="PANTHER" id="PTHR32234:SF3">
    <property type="entry name" value="SUPPRESSION OF COPPER SENSITIVITY PROTEIN"/>
    <property type="match status" value="1"/>
</dbReference>
<dbReference type="AlphaFoldDB" id="A0A0U3B5M1"/>
<sequence>MPLRASLLSFLLLFSPLLLASPTATGQHIEVALVSEHQKLKKNVTNWVGLYLQPEQQWHTYWRNPGDSGEPPRIDWQLPAGVSAGDILWPIPQAIDVAHLTNYGYEGNNLLMVPLTLGESVQGPVQLIADVSWLVCKEDCIPGWATLSLNLEVSDTTQPSEHAGLFAQTRQQLPLASDKQASHEFADNQLLVSISGVEKDQWRLFPFRSDLIQHAGEQQAYREGDTLTLSIEVSDYLNQPAESFDFLLSDGKQGLYLQSTLRTGPVGNNAATATATPLYLYLLMAFAGGLILNIMPCVFPILCFKAMSLKQQSPVQWQHLGYATGIFVSFWLFALVISLLKLSGQTVGWGFHLQNPLIIALLTYLFFAIGLMLLNTLPVGSRLAGLGDKLTRGQGFGSQFFTGVLAVIVASPCTAPFMAAALGVAMVSDMLTSWLIFSFLALGFALPLTLLVMLPSLNRLLPKPGSWMEHFKQLLAFPIFATCVWLLWIYQHQVGGTQQAMLMLGLLAIALLCWQCRLGSKTGRVVLIICAVALIISPLIWPASENKVERRDTLALNFSPDRLRQLQQDNQVILLNMTADWCISCKVNEQTALSSERVRQALQQPDTHYMVGDWTNKNQQILEFLNHYQRSGVPLYVVYGGTSHVEILPQLLTVNMVIDALNRAKKEIKQ</sequence>
<name>A0A0U3B5M1_9ALTE</name>
<feature type="transmembrane region" description="Helical" evidence="6">
    <location>
        <begin position="433"/>
        <end position="454"/>
    </location>
</feature>
<evidence type="ECO:0000256" key="3">
    <source>
        <dbReference type="ARBA" id="ARBA00022748"/>
    </source>
</evidence>
<accession>A0A0U3B5M1</accession>
<evidence type="ECO:0000259" key="8">
    <source>
        <dbReference type="Pfam" id="PF02683"/>
    </source>
</evidence>
<dbReference type="Pfam" id="PF11412">
    <property type="entry name" value="DsbD_N"/>
    <property type="match status" value="1"/>
</dbReference>
<evidence type="ECO:0000256" key="7">
    <source>
        <dbReference type="SAM" id="SignalP"/>
    </source>
</evidence>
<feature type="transmembrane region" description="Helical" evidence="6">
    <location>
        <begin position="278"/>
        <end position="299"/>
    </location>
</feature>
<dbReference type="STRING" id="1526571.AT746_11815"/>
<keyword evidence="3" id="KW-0201">Cytochrome c-type biogenesis</keyword>
<dbReference type="GO" id="GO:0016020">
    <property type="term" value="C:membrane"/>
    <property type="evidence" value="ECO:0007669"/>
    <property type="project" value="UniProtKB-SubCell"/>
</dbReference>
<dbReference type="InterPro" id="IPR036249">
    <property type="entry name" value="Thioredoxin-like_sf"/>
</dbReference>
<dbReference type="CDD" id="cd02953">
    <property type="entry name" value="DsbDgamma"/>
    <property type="match status" value="1"/>
</dbReference>
<evidence type="ECO:0000259" key="9">
    <source>
        <dbReference type="Pfam" id="PF11412"/>
    </source>
</evidence>
<dbReference type="InterPro" id="IPR028250">
    <property type="entry name" value="DsbDN"/>
</dbReference>
<feature type="transmembrane region" description="Helical" evidence="6">
    <location>
        <begin position="496"/>
        <end position="514"/>
    </location>
</feature>
<evidence type="ECO:0000256" key="2">
    <source>
        <dbReference type="ARBA" id="ARBA00022692"/>
    </source>
</evidence>
<evidence type="ECO:0000256" key="6">
    <source>
        <dbReference type="SAM" id="Phobius"/>
    </source>
</evidence>
<keyword evidence="7" id="KW-0732">Signal</keyword>
<dbReference type="Gene3D" id="3.40.30.10">
    <property type="entry name" value="Glutaredoxin"/>
    <property type="match status" value="1"/>
</dbReference>
<dbReference type="PANTHER" id="PTHR32234">
    <property type="entry name" value="THIOL:DISULFIDE INTERCHANGE PROTEIN DSBD"/>
    <property type="match status" value="1"/>
</dbReference>
<keyword evidence="11" id="KW-1185">Reference proteome</keyword>
<dbReference type="OrthoDB" id="9811036at2"/>
<feature type="domain" description="Cytochrome C biogenesis protein transmembrane" evidence="8">
    <location>
        <begin position="280"/>
        <end position="487"/>
    </location>
</feature>
<dbReference type="GO" id="GO:0017004">
    <property type="term" value="P:cytochrome complex assembly"/>
    <property type="evidence" value="ECO:0007669"/>
    <property type="project" value="UniProtKB-KW"/>
</dbReference>
<feature type="chain" id="PRO_5006836448" evidence="7">
    <location>
        <begin position="21"/>
        <end position="670"/>
    </location>
</feature>
<dbReference type="InterPro" id="IPR003834">
    <property type="entry name" value="Cyt_c_assmbl_TM_dom"/>
</dbReference>
<protein>
    <submittedName>
        <fullName evidence="10">Uncharacterized protein</fullName>
    </submittedName>
</protein>
<feature type="transmembrane region" description="Helical" evidence="6">
    <location>
        <begin position="357"/>
        <end position="379"/>
    </location>
</feature>
<dbReference type="Proteomes" id="UP000068447">
    <property type="component" value="Chromosome"/>
</dbReference>
<dbReference type="Pfam" id="PF13899">
    <property type="entry name" value="Thioredoxin_7"/>
    <property type="match status" value="1"/>
</dbReference>
<feature type="transmembrane region" description="Helical" evidence="6">
    <location>
        <begin position="400"/>
        <end position="427"/>
    </location>
</feature>
<gene>
    <name evidence="10" type="ORF">AT746_11815</name>
</gene>
<dbReference type="GO" id="GO:0015035">
    <property type="term" value="F:protein-disulfide reductase activity"/>
    <property type="evidence" value="ECO:0007669"/>
    <property type="project" value="TreeGrafter"/>
</dbReference>
<evidence type="ECO:0000256" key="4">
    <source>
        <dbReference type="ARBA" id="ARBA00022989"/>
    </source>
</evidence>
<dbReference type="EMBL" id="CP013650">
    <property type="protein sequence ID" value="ALS98889.1"/>
    <property type="molecule type" value="Genomic_DNA"/>
</dbReference>
<dbReference type="RefSeq" id="WP_062480559.1">
    <property type="nucleotide sequence ID" value="NZ_CP013650.1"/>
</dbReference>
<reference evidence="10 11" key="1">
    <citation type="submission" date="2015-12" db="EMBL/GenBank/DDBJ databases">
        <title>Complete genome of Lacimicrobium alkaliphilum KCTC 32984.</title>
        <authorList>
            <person name="Kim S.-G."/>
            <person name="Lee Y.-J."/>
        </authorList>
    </citation>
    <scope>NUCLEOTIDE SEQUENCE [LARGE SCALE GENOMIC DNA]</scope>
    <source>
        <strain evidence="10 11">YelD216</strain>
    </source>
</reference>
<dbReference type="InterPro" id="IPR035671">
    <property type="entry name" value="DsbD_gamma"/>
</dbReference>
<keyword evidence="4 6" id="KW-1133">Transmembrane helix</keyword>
<feature type="domain" description="Thiol:disulfide interchange protein DsbD N-terminal" evidence="9">
    <location>
        <begin position="42"/>
        <end position="147"/>
    </location>
</feature>
<feature type="transmembrane region" description="Helical" evidence="6">
    <location>
        <begin position="474"/>
        <end position="490"/>
    </location>
</feature>
<evidence type="ECO:0000256" key="1">
    <source>
        <dbReference type="ARBA" id="ARBA00004141"/>
    </source>
</evidence>
<evidence type="ECO:0000313" key="11">
    <source>
        <dbReference type="Proteomes" id="UP000068447"/>
    </source>
</evidence>
<dbReference type="SUPFAM" id="SSF52833">
    <property type="entry name" value="Thioredoxin-like"/>
    <property type="match status" value="1"/>
</dbReference>
<feature type="signal peptide" evidence="7">
    <location>
        <begin position="1"/>
        <end position="20"/>
    </location>
</feature>
<evidence type="ECO:0000313" key="10">
    <source>
        <dbReference type="EMBL" id="ALS98889.1"/>
    </source>
</evidence>
<feature type="transmembrane region" description="Helical" evidence="6">
    <location>
        <begin position="320"/>
        <end position="337"/>
    </location>
</feature>
<keyword evidence="5 6" id="KW-0472">Membrane</keyword>
<feature type="transmembrane region" description="Helical" evidence="6">
    <location>
        <begin position="526"/>
        <end position="544"/>
    </location>
</feature>
<evidence type="ECO:0000256" key="5">
    <source>
        <dbReference type="ARBA" id="ARBA00023136"/>
    </source>
</evidence>
<dbReference type="Pfam" id="PF02683">
    <property type="entry name" value="DsbD_TM"/>
    <property type="match status" value="1"/>
</dbReference>